<evidence type="ECO:0000256" key="11">
    <source>
        <dbReference type="PROSITE-ProRule" id="PRU10111"/>
    </source>
</evidence>
<organism evidence="13 14">
    <name type="scientific">Geodermatophilus africanus</name>
    <dbReference type="NCBI Taxonomy" id="1137993"/>
    <lineage>
        <taxon>Bacteria</taxon>
        <taxon>Bacillati</taxon>
        <taxon>Actinomycetota</taxon>
        <taxon>Actinomycetes</taxon>
        <taxon>Geodermatophilales</taxon>
        <taxon>Geodermatophilaceae</taxon>
        <taxon>Geodermatophilus</taxon>
    </lineage>
</organism>
<keyword evidence="8 10" id="KW-0120">Carbon dioxide fixation</keyword>
<dbReference type="PROSITE" id="PS00393">
    <property type="entry name" value="PEPCASE_2"/>
    <property type="match status" value="1"/>
</dbReference>
<accession>A0A1H3G9D1</accession>
<dbReference type="GO" id="GO:0015977">
    <property type="term" value="P:carbon fixation"/>
    <property type="evidence" value="ECO:0007669"/>
    <property type="project" value="UniProtKB-UniRule"/>
</dbReference>
<dbReference type="InterPro" id="IPR022805">
    <property type="entry name" value="PEP_COase_bac/pln-type"/>
</dbReference>
<comment type="function">
    <text evidence="2 10">Forms oxaloacetate, a four-carbon dicarboxylic acid source for the tricarboxylic acid cycle.</text>
</comment>
<dbReference type="PANTHER" id="PTHR30523:SF6">
    <property type="entry name" value="PHOSPHOENOLPYRUVATE CARBOXYLASE"/>
    <property type="match status" value="1"/>
</dbReference>
<dbReference type="PRINTS" id="PR00150">
    <property type="entry name" value="PEPCARBXLASE"/>
</dbReference>
<sequence>MDLLPAGHAAGGVSPCDNPMIDGGRGGGEGGIGRGRHERGGVGRHAPVTRAVDTHRVSEATVDVADLRHHGGVEGDAADAPLREDIRLLGRVLGEVIGEQSGDDVLALVESTRVEAFRLRRSEVDRADVAARLAGLDVRSANHVIRAFSHFSLLANLAEDLHHERRRRFHRSEGSPPQQGSLAATFELLDAAHLDADVVARELAGALVCPVVTAHPTEVRRRTVSRVQRQVTELIRRRDRSAPGEADDPAWSAELERAVLTLWQTALLRLSRLRLADEIDEALRYYELSLFEVVPAINAELRRALRERWPSARLDRPVLLPGSWIGGDRDGNPFVTGDAVRLASTRQAETALGHHLAELLALHDELSMSERLITPTPELAHLAEVSRDSSPFRADEPYRRALYGIHARLAATAQRVLGSVPGPPPHTTLEPYTTPEELLADLATIDASLRTHGAGALADDRLARLRESVEVFGFHLAGLDMRQNSAVHEEVLAELLAWAGVCPDYAALDEDQRVELLVGELRMRRPLVRSDAALSDLARGELDVLLAAAGQVRALGPDAVPNYVISMCESVSDVLEVAVLLKEVGLLDPDDSSPAHPGPRCPVGISPLFETIGDLQRAAETMTAVLGQPLYRALLANRGDVQEVMLGYSDSNKDGGYLAANWALYRAELALVEVARTEGVRLRLFHGRGGTVGRGGGPSYDAIRAQPPGAVAGALRITEQGEVIAAKYAEPDRARRNLEAMVAATLEATLLDTEGLGADAEEAYALLDDLAARAQRAYRALVHETPGFVEWFRGATPIGELSELNIGSRPPSRKAGDSIADLRAIPWVFSWSQARIMLPGWYGTGSALESWVDGDGAASRPARLARLQELHRRWPWLRTMLSNMGMVLAKTDLDLAARYAGLVPDEQLRHRVFDQLTAEHERSCRMLLAVTGDDRLLADNPSLARSIRNRFPYLEPLHHLQVEMLRRRRGGDDDELVRRNIQLTINGIATALRNSG</sequence>
<dbReference type="GO" id="GO:0005829">
    <property type="term" value="C:cytosol"/>
    <property type="evidence" value="ECO:0007669"/>
    <property type="project" value="TreeGrafter"/>
</dbReference>
<dbReference type="EC" id="4.1.1.31" evidence="4 10"/>
<dbReference type="InterPro" id="IPR018129">
    <property type="entry name" value="PEP_COase_Lys_AS"/>
</dbReference>
<protein>
    <recommendedName>
        <fullName evidence="5 10">Phosphoenolpyruvate carboxylase</fullName>
        <shortName evidence="10">PEPC</shortName>
        <shortName evidence="10">PEPCase</shortName>
        <ecNumber evidence="4 10">4.1.1.31</ecNumber>
    </recommendedName>
</protein>
<keyword evidence="6 10" id="KW-0460">Magnesium</keyword>
<dbReference type="STRING" id="1137993.SAMN05660209_01757"/>
<keyword evidence="14" id="KW-1185">Reference proteome</keyword>
<dbReference type="NCBIfam" id="NF000584">
    <property type="entry name" value="PRK00009.1"/>
    <property type="match status" value="1"/>
</dbReference>
<evidence type="ECO:0000313" key="14">
    <source>
        <dbReference type="Proteomes" id="UP000198921"/>
    </source>
</evidence>
<evidence type="ECO:0000256" key="7">
    <source>
        <dbReference type="ARBA" id="ARBA00023239"/>
    </source>
</evidence>
<evidence type="ECO:0000256" key="9">
    <source>
        <dbReference type="ARBA" id="ARBA00048995"/>
    </source>
</evidence>
<feature type="active site" evidence="10 11">
    <location>
        <position position="215"/>
    </location>
</feature>
<dbReference type="GO" id="GO:0006107">
    <property type="term" value="P:oxaloacetate metabolic process"/>
    <property type="evidence" value="ECO:0007669"/>
    <property type="project" value="UniProtKB-UniRule"/>
</dbReference>
<dbReference type="GO" id="GO:0008964">
    <property type="term" value="F:phosphoenolpyruvate carboxylase activity"/>
    <property type="evidence" value="ECO:0007669"/>
    <property type="project" value="UniProtKB-UniRule"/>
</dbReference>
<evidence type="ECO:0000313" key="13">
    <source>
        <dbReference type="EMBL" id="SDX98949.1"/>
    </source>
</evidence>
<dbReference type="SUPFAM" id="SSF51621">
    <property type="entry name" value="Phosphoenolpyruvate/pyruvate domain"/>
    <property type="match status" value="1"/>
</dbReference>
<evidence type="ECO:0000256" key="2">
    <source>
        <dbReference type="ARBA" id="ARBA00003670"/>
    </source>
</evidence>
<comment type="catalytic activity">
    <reaction evidence="9 10">
        <text>oxaloacetate + phosphate = phosphoenolpyruvate + hydrogencarbonate</text>
        <dbReference type="Rhea" id="RHEA:28370"/>
        <dbReference type="ChEBI" id="CHEBI:16452"/>
        <dbReference type="ChEBI" id="CHEBI:17544"/>
        <dbReference type="ChEBI" id="CHEBI:43474"/>
        <dbReference type="ChEBI" id="CHEBI:58702"/>
        <dbReference type="EC" id="4.1.1.31"/>
    </reaction>
</comment>
<evidence type="ECO:0000256" key="3">
    <source>
        <dbReference type="ARBA" id="ARBA00008346"/>
    </source>
</evidence>
<reference evidence="14" key="1">
    <citation type="submission" date="2016-10" db="EMBL/GenBank/DDBJ databases">
        <authorList>
            <person name="Varghese N."/>
            <person name="Submissions S."/>
        </authorList>
    </citation>
    <scope>NUCLEOTIDE SEQUENCE [LARGE SCALE GENOMIC DNA]</scope>
    <source>
        <strain evidence="14">DSM 45422</strain>
    </source>
</reference>
<dbReference type="GO" id="GO:0006099">
    <property type="term" value="P:tricarboxylic acid cycle"/>
    <property type="evidence" value="ECO:0007669"/>
    <property type="project" value="InterPro"/>
</dbReference>
<comment type="cofactor">
    <cofactor evidence="1 10">
        <name>Mg(2+)</name>
        <dbReference type="ChEBI" id="CHEBI:18420"/>
    </cofactor>
</comment>
<proteinExistence type="inferred from homology"/>
<gene>
    <name evidence="10" type="primary">ppc</name>
    <name evidence="13" type="ORF">SAMN05660209_01757</name>
</gene>
<name>A0A1H3G9D1_9ACTN</name>
<keyword evidence="13" id="KW-0670">Pyruvate</keyword>
<dbReference type="EMBL" id="FNOT01000004">
    <property type="protein sequence ID" value="SDX98949.1"/>
    <property type="molecule type" value="Genomic_DNA"/>
</dbReference>
<evidence type="ECO:0000256" key="5">
    <source>
        <dbReference type="ARBA" id="ARBA00022419"/>
    </source>
</evidence>
<comment type="subunit">
    <text evidence="10">Homotetramer.</text>
</comment>
<dbReference type="InterPro" id="IPR021135">
    <property type="entry name" value="PEP_COase"/>
</dbReference>
<dbReference type="Pfam" id="PF00311">
    <property type="entry name" value="PEPcase"/>
    <property type="match status" value="1"/>
</dbReference>
<keyword evidence="7 10" id="KW-0456">Lyase</keyword>
<dbReference type="AlphaFoldDB" id="A0A1H3G9D1"/>
<evidence type="ECO:0000256" key="12">
    <source>
        <dbReference type="PROSITE-ProRule" id="PRU10112"/>
    </source>
</evidence>
<dbReference type="InterPro" id="IPR033129">
    <property type="entry name" value="PEPCASE_His_AS"/>
</dbReference>
<evidence type="ECO:0000256" key="8">
    <source>
        <dbReference type="ARBA" id="ARBA00023300"/>
    </source>
</evidence>
<dbReference type="GO" id="GO:0000287">
    <property type="term" value="F:magnesium ion binding"/>
    <property type="evidence" value="ECO:0007669"/>
    <property type="project" value="UniProtKB-UniRule"/>
</dbReference>
<dbReference type="PROSITE" id="PS00781">
    <property type="entry name" value="PEPCASE_1"/>
    <property type="match status" value="1"/>
</dbReference>
<dbReference type="Proteomes" id="UP000198921">
    <property type="component" value="Unassembled WGS sequence"/>
</dbReference>
<dbReference type="InterPro" id="IPR015813">
    <property type="entry name" value="Pyrv/PenolPyrv_kinase-like_dom"/>
</dbReference>
<evidence type="ECO:0000256" key="4">
    <source>
        <dbReference type="ARBA" id="ARBA00012305"/>
    </source>
</evidence>
<evidence type="ECO:0000256" key="6">
    <source>
        <dbReference type="ARBA" id="ARBA00022842"/>
    </source>
</evidence>
<dbReference type="HAMAP" id="MF_00595">
    <property type="entry name" value="PEPcase_type1"/>
    <property type="match status" value="1"/>
</dbReference>
<comment type="similarity">
    <text evidence="3 10">Belongs to the PEPCase type 1 family.</text>
</comment>
<evidence type="ECO:0000256" key="1">
    <source>
        <dbReference type="ARBA" id="ARBA00001946"/>
    </source>
</evidence>
<dbReference type="Gene3D" id="1.20.1440.90">
    <property type="entry name" value="Phosphoenolpyruvate/pyruvate domain"/>
    <property type="match status" value="1"/>
</dbReference>
<feature type="active site" evidence="10 12">
    <location>
        <position position="653"/>
    </location>
</feature>
<evidence type="ECO:0000256" key="10">
    <source>
        <dbReference type="HAMAP-Rule" id="MF_00595"/>
    </source>
</evidence>
<dbReference type="PANTHER" id="PTHR30523">
    <property type="entry name" value="PHOSPHOENOLPYRUVATE CARBOXYLASE"/>
    <property type="match status" value="1"/>
</dbReference>